<dbReference type="InterPro" id="IPR029063">
    <property type="entry name" value="SAM-dependent_MTases_sf"/>
</dbReference>
<dbReference type="KEGG" id="thao:NI17_010615"/>
<dbReference type="Proteomes" id="UP000265719">
    <property type="component" value="Chromosome"/>
</dbReference>
<protein>
    <submittedName>
        <fullName evidence="1">Uncharacterized protein</fullName>
    </submittedName>
</protein>
<evidence type="ECO:0000313" key="2">
    <source>
        <dbReference type="Proteomes" id="UP000265719"/>
    </source>
</evidence>
<reference evidence="1" key="1">
    <citation type="submission" date="2020-10" db="EMBL/GenBank/DDBJ databases">
        <title>De novo genome project of the cellulose decomposer Thermobifida halotolerans type strain.</title>
        <authorList>
            <person name="Nagy I."/>
            <person name="Horvath B."/>
            <person name="Kukolya J."/>
            <person name="Nagy I."/>
            <person name="Orsini M."/>
        </authorList>
    </citation>
    <scope>NUCLEOTIDE SEQUENCE</scope>
    <source>
        <strain evidence="1">DSM 44931</strain>
    </source>
</reference>
<dbReference type="PANTHER" id="PTHR41313">
    <property type="entry name" value="ADENINE-SPECIFIC METHYLTRANSFERASE"/>
    <property type="match status" value="1"/>
</dbReference>
<dbReference type="InterPro" id="IPR052933">
    <property type="entry name" value="DNA_Protect_Modify"/>
</dbReference>
<accession>A0A399FYI9</accession>
<dbReference type="EMBL" id="CP063196">
    <property type="protein sequence ID" value="UOE21508.1"/>
    <property type="molecule type" value="Genomic_DNA"/>
</dbReference>
<dbReference type="Gene3D" id="3.40.50.150">
    <property type="entry name" value="Vaccinia Virus protein VP39"/>
    <property type="match status" value="1"/>
</dbReference>
<dbReference type="RefSeq" id="WP_119268068.1">
    <property type="nucleotide sequence ID" value="NZ_CP063196.1"/>
</dbReference>
<dbReference type="SUPFAM" id="SSF53335">
    <property type="entry name" value="S-adenosyl-L-methionine-dependent methyltransferases"/>
    <property type="match status" value="1"/>
</dbReference>
<proteinExistence type="predicted"/>
<name>A0A399FYI9_9ACTN</name>
<dbReference type="PANTHER" id="PTHR41313:SF1">
    <property type="entry name" value="DNA METHYLASE ADENINE-SPECIFIC DOMAIN-CONTAINING PROTEIN"/>
    <property type="match status" value="1"/>
</dbReference>
<gene>
    <name evidence="1" type="ORF">NI17_010615</name>
</gene>
<keyword evidence="2" id="KW-1185">Reference proteome</keyword>
<organism evidence="1 2">
    <name type="scientific">Thermobifida halotolerans</name>
    <dbReference type="NCBI Taxonomy" id="483545"/>
    <lineage>
        <taxon>Bacteria</taxon>
        <taxon>Bacillati</taxon>
        <taxon>Actinomycetota</taxon>
        <taxon>Actinomycetes</taxon>
        <taxon>Streptosporangiales</taxon>
        <taxon>Nocardiopsidaceae</taxon>
        <taxon>Thermobifida</taxon>
    </lineage>
</organism>
<sequence length="235" mass="25276">MRANLDALGLLRVLQSRQTPPTADEQRVLARWSGWGAVPQVFDPRNEEFVAERAELRSLLSVADYAAARRTTLNAHYTDASLVQAMWQGLRELGFAGGNVLEPGCGSGNFIGFAPQDTPVSVHMVGVELDATTEAIAFYLYPDAQVLHESFGDTFIPEGEFDAAVGNVPFGNYRIYDPEYNREGLSIHNHFISKVSPTHVGMDRCSPPPGPPGGGEPHARGDGPIQSCAGEAGAP</sequence>
<dbReference type="OrthoDB" id="9814088at2"/>
<dbReference type="AlphaFoldDB" id="A0A399FYI9"/>
<evidence type="ECO:0000313" key="1">
    <source>
        <dbReference type="EMBL" id="UOE21508.1"/>
    </source>
</evidence>